<protein>
    <recommendedName>
        <fullName evidence="4">DUF5723 domain-containing protein</fullName>
    </recommendedName>
</protein>
<evidence type="ECO:0000256" key="1">
    <source>
        <dbReference type="SAM" id="SignalP"/>
    </source>
</evidence>
<feature type="signal peptide" evidence="1">
    <location>
        <begin position="1"/>
        <end position="21"/>
    </location>
</feature>
<evidence type="ECO:0000313" key="2">
    <source>
        <dbReference type="EMBL" id="GJM62774.1"/>
    </source>
</evidence>
<keyword evidence="3" id="KW-1185">Reference proteome</keyword>
<reference evidence="2 3" key="1">
    <citation type="submission" date="2021-12" db="EMBL/GenBank/DDBJ databases">
        <title>Genome sequencing of bacteria with rrn-lacking chromosome and rrn-plasmid.</title>
        <authorList>
            <person name="Anda M."/>
            <person name="Iwasaki W."/>
        </authorList>
    </citation>
    <scope>NUCLEOTIDE SEQUENCE [LARGE SCALE GENOMIC DNA]</scope>
    <source>
        <strain evidence="2 3">NBRC 15940</strain>
    </source>
</reference>
<organism evidence="2 3">
    <name type="scientific">Persicobacter diffluens</name>
    <dbReference type="NCBI Taxonomy" id="981"/>
    <lineage>
        <taxon>Bacteria</taxon>
        <taxon>Pseudomonadati</taxon>
        <taxon>Bacteroidota</taxon>
        <taxon>Cytophagia</taxon>
        <taxon>Cytophagales</taxon>
        <taxon>Persicobacteraceae</taxon>
        <taxon>Persicobacter</taxon>
    </lineage>
</organism>
<name>A0AAN4VZ68_9BACT</name>
<evidence type="ECO:0000313" key="3">
    <source>
        <dbReference type="Proteomes" id="UP001310022"/>
    </source>
</evidence>
<feature type="chain" id="PRO_5043043070" description="DUF5723 domain-containing protein" evidence="1">
    <location>
        <begin position="22"/>
        <end position="422"/>
    </location>
</feature>
<dbReference type="RefSeq" id="WP_338238011.1">
    <property type="nucleotide sequence ID" value="NZ_BQKE01000002.1"/>
</dbReference>
<dbReference type="AlphaFoldDB" id="A0AAN4VZ68"/>
<sequence length="422" mass="45938">MKVRLLLVHLFCVLAFAKTFAQQQDTVSLPTYPIQFSVVTPLSTDRINELDPEKTIHNFSFNMFLGKNGGVNGFEGSFLANYIYQDMYGVQMAPIMNYVNGQTQGVQMAGVFNASGDRLRGVQMSGVSSLAQGNVQGAQLSGAVNIAEKKVKGAQLSGAVNVGINEIKGLQMAGGVNVALSYMNGLQAAPINVAIAEMEGAQIGAINVNTGTLKGSQIGAINVGGKVQGSMVGVINVADSVKGIPFGVLNIVRHGYRSVAFESNEVWRGMLTYRMGSPVFYNIFTAGYMWDGNYQRYGLGYGIGTQFHISRKNHFFMELTATHINEDEGWTDQLNLMSRFHMGVDIRIAPWMTMSVGPAISLLTSHVDQGNLTDTQGYPAPALSVFPNWWSEQNGDLYMAVWGGLQASIRFGSFRKLDRSKY</sequence>
<keyword evidence="1" id="KW-0732">Signal</keyword>
<gene>
    <name evidence="2" type="ORF">PEDI_33260</name>
</gene>
<dbReference type="Proteomes" id="UP001310022">
    <property type="component" value="Unassembled WGS sequence"/>
</dbReference>
<accession>A0AAN4VZ68</accession>
<dbReference type="EMBL" id="BQKE01000002">
    <property type="protein sequence ID" value="GJM62774.1"/>
    <property type="molecule type" value="Genomic_DNA"/>
</dbReference>
<proteinExistence type="predicted"/>
<evidence type="ECO:0008006" key="4">
    <source>
        <dbReference type="Google" id="ProtNLM"/>
    </source>
</evidence>
<comment type="caution">
    <text evidence="2">The sequence shown here is derived from an EMBL/GenBank/DDBJ whole genome shotgun (WGS) entry which is preliminary data.</text>
</comment>